<keyword evidence="4 5" id="KW-0378">Hydrolase</keyword>
<dbReference type="Proteomes" id="UP000298782">
    <property type="component" value="Chromosome"/>
</dbReference>
<gene>
    <name evidence="7" type="primary">ruvX</name>
    <name evidence="5" type="synonym">yqgF</name>
    <name evidence="7" type="ORF">D9V80_02205</name>
</gene>
<dbReference type="SMART" id="SM00732">
    <property type="entry name" value="YqgFc"/>
    <property type="match status" value="1"/>
</dbReference>
<dbReference type="GO" id="GO:0004518">
    <property type="term" value="F:nuclease activity"/>
    <property type="evidence" value="ECO:0007669"/>
    <property type="project" value="UniProtKB-KW"/>
</dbReference>
<organism evidence="7 8">
    <name type="scientific">Buchnera aphidicola</name>
    <name type="common">Thelaxes californica</name>
    <dbReference type="NCBI Taxonomy" id="1315998"/>
    <lineage>
        <taxon>Bacteria</taxon>
        <taxon>Pseudomonadati</taxon>
        <taxon>Pseudomonadota</taxon>
        <taxon>Gammaproteobacteria</taxon>
        <taxon>Enterobacterales</taxon>
        <taxon>Erwiniaceae</taxon>
        <taxon>Buchnera</taxon>
    </lineage>
</organism>
<dbReference type="HAMAP" id="MF_00651">
    <property type="entry name" value="Nuclease_YqgF"/>
    <property type="match status" value="1"/>
</dbReference>
<dbReference type="InterPro" id="IPR012337">
    <property type="entry name" value="RNaseH-like_sf"/>
</dbReference>
<dbReference type="GO" id="GO:0000967">
    <property type="term" value="P:rRNA 5'-end processing"/>
    <property type="evidence" value="ECO:0007669"/>
    <property type="project" value="UniProtKB-UniRule"/>
</dbReference>
<protein>
    <recommendedName>
        <fullName evidence="5">Putative pre-16S rRNA nuclease</fullName>
        <ecNumber evidence="5">3.1.-.-</ecNumber>
    </recommendedName>
</protein>
<evidence type="ECO:0000313" key="7">
    <source>
        <dbReference type="EMBL" id="QCI26948.1"/>
    </source>
</evidence>
<dbReference type="CDD" id="cd16964">
    <property type="entry name" value="YqgF"/>
    <property type="match status" value="1"/>
</dbReference>
<evidence type="ECO:0000256" key="3">
    <source>
        <dbReference type="ARBA" id="ARBA00022722"/>
    </source>
</evidence>
<name>A0A4D6YMG4_9GAMM</name>
<evidence type="ECO:0000259" key="6">
    <source>
        <dbReference type="SMART" id="SM00732"/>
    </source>
</evidence>
<dbReference type="PANTHER" id="PTHR33317">
    <property type="entry name" value="POLYNUCLEOTIDYL TRANSFERASE, RIBONUCLEASE H-LIKE SUPERFAMILY PROTEIN"/>
    <property type="match status" value="1"/>
</dbReference>
<dbReference type="InterPro" id="IPR006641">
    <property type="entry name" value="YqgF/RNaseH-like_dom"/>
</dbReference>
<dbReference type="RefSeq" id="WP_158353805.1">
    <property type="nucleotide sequence ID" value="NZ_CP034852.1"/>
</dbReference>
<dbReference type="GO" id="GO:0016788">
    <property type="term" value="F:hydrolase activity, acting on ester bonds"/>
    <property type="evidence" value="ECO:0007669"/>
    <property type="project" value="UniProtKB-UniRule"/>
</dbReference>
<reference evidence="7 8" key="2">
    <citation type="submission" date="2019-05" db="EMBL/GenBank/DDBJ databases">
        <title>Genome evolution of the obligate endosymbiont Buchnera aphidicola.</title>
        <authorList>
            <person name="Moran N.A."/>
        </authorList>
    </citation>
    <scope>NUCLEOTIDE SEQUENCE [LARGE SCALE GENOMIC DNA]</scope>
    <source>
        <strain evidence="7 8">Tca</strain>
    </source>
</reference>
<dbReference type="OrthoDB" id="9796140at2"/>
<dbReference type="PANTHER" id="PTHR33317:SF4">
    <property type="entry name" value="POLYNUCLEOTIDYL TRANSFERASE, RIBONUCLEASE H-LIKE SUPERFAMILY PROTEIN"/>
    <property type="match status" value="1"/>
</dbReference>
<dbReference type="GO" id="GO:0005829">
    <property type="term" value="C:cytosol"/>
    <property type="evidence" value="ECO:0007669"/>
    <property type="project" value="TreeGrafter"/>
</dbReference>
<comment type="subcellular location">
    <subcellularLocation>
        <location evidence="5">Cytoplasm</location>
    </subcellularLocation>
</comment>
<dbReference type="Gene3D" id="3.30.420.140">
    <property type="entry name" value="YqgF/RNase H-like domain"/>
    <property type="match status" value="1"/>
</dbReference>
<evidence type="ECO:0000256" key="2">
    <source>
        <dbReference type="ARBA" id="ARBA00022517"/>
    </source>
</evidence>
<dbReference type="NCBIfam" id="TIGR00250">
    <property type="entry name" value="RNAse_H_YqgF"/>
    <property type="match status" value="1"/>
</dbReference>
<sequence length="140" mass="16107">MSLVIAFDFGTKKIGVAVGQNITKTARILPSIPAIQGFPNWEFIQKILIQWKPKCIVIGLPLDNQGEIQKITKKTQMFSIIMKKKFHIPIYLHDERFTTTSIKCNLFQEGGFKKLKKNNVDSLCAVLILESWFYQTNLYI</sequence>
<dbReference type="AlphaFoldDB" id="A0A4D6YMG4"/>
<dbReference type="SUPFAM" id="SSF53098">
    <property type="entry name" value="Ribonuclease H-like"/>
    <property type="match status" value="1"/>
</dbReference>
<evidence type="ECO:0000256" key="1">
    <source>
        <dbReference type="ARBA" id="ARBA00022490"/>
    </source>
</evidence>
<dbReference type="InterPro" id="IPR005227">
    <property type="entry name" value="YqgF"/>
</dbReference>
<comment type="similarity">
    <text evidence="5">Belongs to the YqgF HJR family.</text>
</comment>
<proteinExistence type="inferred from homology"/>
<evidence type="ECO:0000313" key="8">
    <source>
        <dbReference type="Proteomes" id="UP000298782"/>
    </source>
</evidence>
<keyword evidence="8" id="KW-1185">Reference proteome</keyword>
<evidence type="ECO:0000256" key="5">
    <source>
        <dbReference type="HAMAP-Rule" id="MF_00651"/>
    </source>
</evidence>
<dbReference type="Pfam" id="PF03652">
    <property type="entry name" value="RuvX"/>
    <property type="match status" value="1"/>
</dbReference>
<comment type="function">
    <text evidence="5">Could be a nuclease involved in processing of the 5'-end of pre-16S rRNA.</text>
</comment>
<feature type="domain" description="YqgF/RNase H-like" evidence="6">
    <location>
        <begin position="2"/>
        <end position="102"/>
    </location>
</feature>
<dbReference type="EC" id="3.1.-.-" evidence="5"/>
<reference evidence="7 8" key="1">
    <citation type="submission" date="2018-12" db="EMBL/GenBank/DDBJ databases">
        <authorList>
            <person name="Chong R.A."/>
        </authorList>
    </citation>
    <scope>NUCLEOTIDE SEQUENCE [LARGE SCALE GENOMIC DNA]</scope>
    <source>
        <strain evidence="7 8">Tca</strain>
    </source>
</reference>
<evidence type="ECO:0000256" key="4">
    <source>
        <dbReference type="ARBA" id="ARBA00022801"/>
    </source>
</evidence>
<keyword evidence="1 5" id="KW-0963">Cytoplasm</keyword>
<keyword evidence="3 5" id="KW-0540">Nuclease</keyword>
<keyword evidence="2 5" id="KW-0690">Ribosome biogenesis</keyword>
<dbReference type="EMBL" id="CP034852">
    <property type="protein sequence ID" value="QCI26948.1"/>
    <property type="molecule type" value="Genomic_DNA"/>
</dbReference>
<dbReference type="InterPro" id="IPR037027">
    <property type="entry name" value="YqgF/RNaseH-like_dom_sf"/>
</dbReference>
<accession>A0A4D6YMG4</accession>